<dbReference type="STRING" id="981085.W9S643"/>
<sequence>MALHNYIRMHDKRDRYFQEIEDNLNIFVYEEHQLEDNVEEDEASLSQEVVEELEAPVKIQCWPNPRTPGRAELTPSMPLFCGFVGLSRLVSSYLPLVSEPSSPPLRKFFLCSSPLLAVRSKETQHCRWITKTASGRRPNIALQCRLLIFVEDSSPFHSEALYMTSKLDRRHGTLVEANSVKCQPTKSVESIVHRSGAFFARKYGLEAETNKNSDISTSLKGGCNLFGKISLCVYPDWLKDD</sequence>
<gene>
    <name evidence="1" type="ORF">L484_013020</name>
</gene>
<reference evidence="2" key="1">
    <citation type="submission" date="2013-01" db="EMBL/GenBank/DDBJ databases">
        <title>Draft Genome Sequence of a Mulberry Tree, Morus notabilis C.K. Schneid.</title>
        <authorList>
            <person name="He N."/>
            <person name="Zhao S."/>
        </authorList>
    </citation>
    <scope>NUCLEOTIDE SEQUENCE</scope>
</reference>
<dbReference type="Proteomes" id="UP000030645">
    <property type="component" value="Unassembled WGS sequence"/>
</dbReference>
<accession>W9S643</accession>
<proteinExistence type="predicted"/>
<name>W9S643_9ROSA</name>
<evidence type="ECO:0000313" key="2">
    <source>
        <dbReference type="Proteomes" id="UP000030645"/>
    </source>
</evidence>
<dbReference type="InterPro" id="IPR004142">
    <property type="entry name" value="NDRG"/>
</dbReference>
<dbReference type="AlphaFoldDB" id="W9S643"/>
<protein>
    <submittedName>
        <fullName evidence="1">Uncharacterized protein</fullName>
    </submittedName>
</protein>
<evidence type="ECO:0000313" key="1">
    <source>
        <dbReference type="EMBL" id="EXC12642.1"/>
    </source>
</evidence>
<dbReference type="EMBL" id="KE345719">
    <property type="protein sequence ID" value="EXC12642.1"/>
    <property type="molecule type" value="Genomic_DNA"/>
</dbReference>
<keyword evidence="2" id="KW-1185">Reference proteome</keyword>
<organism evidence="1 2">
    <name type="scientific">Morus notabilis</name>
    <dbReference type="NCBI Taxonomy" id="981085"/>
    <lineage>
        <taxon>Eukaryota</taxon>
        <taxon>Viridiplantae</taxon>
        <taxon>Streptophyta</taxon>
        <taxon>Embryophyta</taxon>
        <taxon>Tracheophyta</taxon>
        <taxon>Spermatophyta</taxon>
        <taxon>Magnoliopsida</taxon>
        <taxon>eudicotyledons</taxon>
        <taxon>Gunneridae</taxon>
        <taxon>Pentapetalae</taxon>
        <taxon>rosids</taxon>
        <taxon>fabids</taxon>
        <taxon>Rosales</taxon>
        <taxon>Moraceae</taxon>
        <taxon>Moreae</taxon>
        <taxon>Morus</taxon>
    </lineage>
</organism>
<dbReference type="Pfam" id="PF03096">
    <property type="entry name" value="Ndr"/>
    <property type="match status" value="1"/>
</dbReference>